<reference evidence="2 3" key="1">
    <citation type="submission" date="2015-05" db="EMBL/GenBank/DDBJ databases">
        <authorList>
            <person name="Wang D.B."/>
            <person name="Wang M."/>
        </authorList>
    </citation>
    <scope>NUCLEOTIDE SEQUENCE [LARGE SCALE GENOMIC DNA]</scope>
    <source>
        <strain evidence="2">VL1</strain>
    </source>
</reference>
<name>A0A0G4MV86_VERLO</name>
<dbReference type="AlphaFoldDB" id="A0A0G4MV86"/>
<dbReference type="EMBL" id="CVQH01025083">
    <property type="protein sequence ID" value="CRK37920.1"/>
    <property type="molecule type" value="Genomic_DNA"/>
</dbReference>
<evidence type="ECO:0000313" key="3">
    <source>
        <dbReference type="Proteomes" id="UP000044602"/>
    </source>
</evidence>
<keyword evidence="3" id="KW-1185">Reference proteome</keyword>
<sequence length="173" mass="18504">MQTRPSPIDCDYCLLSLPLPLFLPSKYIFIHVHPAASLPIGTRAADLPLRTLTALTRSSHIVRGGVRPSKDPALWNQLPCCALALASFQSQSESAAGTGVLAMPLYARGDLLRRGCSPARLPKYESEPDESEGSDSGRDVARLQFDMCGRSSSSVVELVERVGLATFSSTSGA</sequence>
<protein>
    <submittedName>
        <fullName evidence="2">Uncharacterized protein</fullName>
    </submittedName>
</protein>
<organism evidence="2 3">
    <name type="scientific">Verticillium longisporum</name>
    <name type="common">Verticillium dahliae var. longisporum</name>
    <dbReference type="NCBI Taxonomy" id="100787"/>
    <lineage>
        <taxon>Eukaryota</taxon>
        <taxon>Fungi</taxon>
        <taxon>Dikarya</taxon>
        <taxon>Ascomycota</taxon>
        <taxon>Pezizomycotina</taxon>
        <taxon>Sordariomycetes</taxon>
        <taxon>Hypocreomycetidae</taxon>
        <taxon>Glomerellales</taxon>
        <taxon>Plectosphaerellaceae</taxon>
        <taxon>Verticillium</taxon>
    </lineage>
</organism>
<proteinExistence type="predicted"/>
<feature type="non-terminal residue" evidence="2">
    <location>
        <position position="173"/>
    </location>
</feature>
<dbReference type="Proteomes" id="UP000044602">
    <property type="component" value="Unassembled WGS sequence"/>
</dbReference>
<evidence type="ECO:0000313" key="2">
    <source>
        <dbReference type="EMBL" id="CRK37920.1"/>
    </source>
</evidence>
<gene>
    <name evidence="2" type="ORF">BN1708_007583</name>
</gene>
<evidence type="ECO:0000256" key="1">
    <source>
        <dbReference type="SAM" id="MobiDB-lite"/>
    </source>
</evidence>
<feature type="region of interest" description="Disordered" evidence="1">
    <location>
        <begin position="119"/>
        <end position="139"/>
    </location>
</feature>
<accession>A0A0G4MV86</accession>